<dbReference type="RefSeq" id="WP_310034602.1">
    <property type="nucleotide sequence ID" value="NZ_JAVDRL010000013.1"/>
</dbReference>
<evidence type="ECO:0000259" key="2">
    <source>
        <dbReference type="Pfam" id="PF04773"/>
    </source>
</evidence>
<reference evidence="3 4" key="1">
    <citation type="submission" date="2023-07" db="EMBL/GenBank/DDBJ databases">
        <title>Sorghum-associated microbial communities from plants grown in Nebraska, USA.</title>
        <authorList>
            <person name="Schachtman D."/>
        </authorList>
    </citation>
    <scope>NUCLEOTIDE SEQUENCE [LARGE SCALE GENOMIC DNA]</scope>
    <source>
        <strain evidence="3 4">DS2154</strain>
    </source>
</reference>
<dbReference type="Gene3D" id="2.60.120.1440">
    <property type="match status" value="1"/>
</dbReference>
<keyword evidence="1" id="KW-1133">Transmembrane helix</keyword>
<feature type="domain" description="FecR protein" evidence="2">
    <location>
        <begin position="126"/>
        <end position="212"/>
    </location>
</feature>
<evidence type="ECO:0000313" key="4">
    <source>
        <dbReference type="Proteomes" id="UP001262754"/>
    </source>
</evidence>
<dbReference type="EMBL" id="JAVDRL010000013">
    <property type="protein sequence ID" value="MDR6533671.1"/>
    <property type="molecule type" value="Genomic_DNA"/>
</dbReference>
<evidence type="ECO:0000256" key="1">
    <source>
        <dbReference type="SAM" id="Phobius"/>
    </source>
</evidence>
<dbReference type="Gene3D" id="3.55.50.30">
    <property type="match status" value="1"/>
</dbReference>
<proteinExistence type="predicted"/>
<dbReference type="Proteomes" id="UP001262754">
    <property type="component" value="Unassembled WGS sequence"/>
</dbReference>
<gene>
    <name evidence="3" type="ORF">J2800_004437</name>
</gene>
<dbReference type="InterPro" id="IPR012373">
    <property type="entry name" value="Ferrdict_sens_TM"/>
</dbReference>
<sequence length="331" mass="34771">MTPDDKANPAPGPDPRQLLAASLSRPLTEAEQFSLDAWAASSVAAREEVAQTREIWLAAGLAADDPVVRQLRRSARLAARLDRPERRSDAMGSRRWLVGGLGVAAAGLVAGVLLLDAARTETFVAPDHATVHLALADGSHVTLSPGGVLTARLSRRERALTLVDGDAFFEVSHDARRPFTVAASGRTLTVLGTRFNVAGGRRLIVSLVQGSLRVSAPGAPGVLLAPGERYVATQGGGRVERADVANDVAWKDGRLVFADTSLVEAAERLSRAAGRRFVIGDPALGSLRLSGSMKVGRIDEVRSVLEASLPVTTHLAANGDLTLTAVNGTRP</sequence>
<dbReference type="PANTHER" id="PTHR30273">
    <property type="entry name" value="PERIPLASMIC SIGNAL SENSOR AND SIGMA FACTOR ACTIVATOR FECR-RELATED"/>
    <property type="match status" value="1"/>
</dbReference>
<comment type="caution">
    <text evidence="3">The sequence shown here is derived from an EMBL/GenBank/DDBJ whole genome shotgun (WGS) entry which is preliminary data.</text>
</comment>
<keyword evidence="1 3" id="KW-0812">Transmembrane</keyword>
<name>A0ABU1N712_9CAUL</name>
<keyword evidence="4" id="KW-1185">Reference proteome</keyword>
<evidence type="ECO:0000313" key="3">
    <source>
        <dbReference type="EMBL" id="MDR6533671.1"/>
    </source>
</evidence>
<feature type="transmembrane region" description="Helical" evidence="1">
    <location>
        <begin position="96"/>
        <end position="115"/>
    </location>
</feature>
<organism evidence="3 4">
    <name type="scientific">Caulobacter rhizosphaerae</name>
    <dbReference type="NCBI Taxonomy" id="2010972"/>
    <lineage>
        <taxon>Bacteria</taxon>
        <taxon>Pseudomonadati</taxon>
        <taxon>Pseudomonadota</taxon>
        <taxon>Alphaproteobacteria</taxon>
        <taxon>Caulobacterales</taxon>
        <taxon>Caulobacteraceae</taxon>
        <taxon>Caulobacter</taxon>
    </lineage>
</organism>
<dbReference type="PIRSF" id="PIRSF018266">
    <property type="entry name" value="FecR"/>
    <property type="match status" value="1"/>
</dbReference>
<accession>A0ABU1N712</accession>
<dbReference type="Pfam" id="PF04773">
    <property type="entry name" value="FecR"/>
    <property type="match status" value="1"/>
</dbReference>
<protein>
    <submittedName>
        <fullName evidence="3">Transmembrane sensor</fullName>
    </submittedName>
</protein>
<dbReference type="InterPro" id="IPR006860">
    <property type="entry name" value="FecR"/>
</dbReference>
<dbReference type="PANTHER" id="PTHR30273:SF2">
    <property type="entry name" value="PROTEIN FECR"/>
    <property type="match status" value="1"/>
</dbReference>
<keyword evidence="1" id="KW-0472">Membrane</keyword>